<keyword evidence="3" id="KW-1185">Reference proteome</keyword>
<feature type="region of interest" description="Disordered" evidence="1">
    <location>
        <begin position="1"/>
        <end position="45"/>
    </location>
</feature>
<comment type="caution">
    <text evidence="2">The sequence shown here is derived from an EMBL/GenBank/DDBJ whole genome shotgun (WGS) entry which is preliminary data.</text>
</comment>
<organism evidence="2 3">
    <name type="scientific">Russula ochroleuca</name>
    <dbReference type="NCBI Taxonomy" id="152965"/>
    <lineage>
        <taxon>Eukaryota</taxon>
        <taxon>Fungi</taxon>
        <taxon>Dikarya</taxon>
        <taxon>Basidiomycota</taxon>
        <taxon>Agaricomycotina</taxon>
        <taxon>Agaricomycetes</taxon>
        <taxon>Russulales</taxon>
        <taxon>Russulaceae</taxon>
        <taxon>Russula</taxon>
    </lineage>
</organism>
<dbReference type="AlphaFoldDB" id="A0A9P5N6D1"/>
<reference evidence="2" key="2">
    <citation type="journal article" date="2020" name="Nat. Commun.">
        <title>Large-scale genome sequencing of mycorrhizal fungi provides insights into the early evolution of symbiotic traits.</title>
        <authorList>
            <person name="Miyauchi S."/>
            <person name="Kiss E."/>
            <person name="Kuo A."/>
            <person name="Drula E."/>
            <person name="Kohler A."/>
            <person name="Sanchez-Garcia M."/>
            <person name="Morin E."/>
            <person name="Andreopoulos B."/>
            <person name="Barry K.W."/>
            <person name="Bonito G."/>
            <person name="Buee M."/>
            <person name="Carver A."/>
            <person name="Chen C."/>
            <person name="Cichocki N."/>
            <person name="Clum A."/>
            <person name="Culley D."/>
            <person name="Crous P.W."/>
            <person name="Fauchery L."/>
            <person name="Girlanda M."/>
            <person name="Hayes R.D."/>
            <person name="Keri Z."/>
            <person name="LaButti K."/>
            <person name="Lipzen A."/>
            <person name="Lombard V."/>
            <person name="Magnuson J."/>
            <person name="Maillard F."/>
            <person name="Murat C."/>
            <person name="Nolan M."/>
            <person name="Ohm R.A."/>
            <person name="Pangilinan J."/>
            <person name="Pereira M.F."/>
            <person name="Perotto S."/>
            <person name="Peter M."/>
            <person name="Pfister S."/>
            <person name="Riley R."/>
            <person name="Sitrit Y."/>
            <person name="Stielow J.B."/>
            <person name="Szollosi G."/>
            <person name="Zifcakova L."/>
            <person name="Stursova M."/>
            <person name="Spatafora J.W."/>
            <person name="Tedersoo L."/>
            <person name="Vaario L.M."/>
            <person name="Yamada A."/>
            <person name="Yan M."/>
            <person name="Wang P."/>
            <person name="Xu J."/>
            <person name="Bruns T."/>
            <person name="Baldrian P."/>
            <person name="Vilgalys R."/>
            <person name="Dunand C."/>
            <person name="Henrissat B."/>
            <person name="Grigoriev I.V."/>
            <person name="Hibbett D."/>
            <person name="Nagy L.G."/>
            <person name="Martin F.M."/>
        </authorList>
    </citation>
    <scope>NUCLEOTIDE SEQUENCE</scope>
    <source>
        <strain evidence="2">Prilba</strain>
    </source>
</reference>
<evidence type="ECO:0000313" key="2">
    <source>
        <dbReference type="EMBL" id="KAF8487171.1"/>
    </source>
</evidence>
<evidence type="ECO:0000256" key="1">
    <source>
        <dbReference type="SAM" id="MobiDB-lite"/>
    </source>
</evidence>
<accession>A0A9P5N6D1</accession>
<proteinExistence type="predicted"/>
<dbReference type="EMBL" id="WHVB01000001">
    <property type="protein sequence ID" value="KAF8487171.1"/>
    <property type="molecule type" value="Genomic_DNA"/>
</dbReference>
<dbReference type="Proteomes" id="UP000759537">
    <property type="component" value="Unassembled WGS sequence"/>
</dbReference>
<evidence type="ECO:0000313" key="3">
    <source>
        <dbReference type="Proteomes" id="UP000759537"/>
    </source>
</evidence>
<dbReference type="OrthoDB" id="3210574at2759"/>
<gene>
    <name evidence="2" type="ORF">DFH94DRAFT_621051</name>
</gene>
<name>A0A9P5N6D1_9AGAM</name>
<sequence length="114" mass="11856">MSGSLTNDKLVNVLPQDGGPPHQSQEEAALHGQGRNAFNSERPLDVQPTLAGGVSRGGQDDIPMGKASVLDKATGKIEKIIGKVTQNAVMHEAGELREAGGKKAVIGEARAPHD</sequence>
<protein>
    <submittedName>
        <fullName evidence="2">Uncharacterized protein</fullName>
    </submittedName>
</protein>
<reference evidence="2" key="1">
    <citation type="submission" date="2019-10" db="EMBL/GenBank/DDBJ databases">
        <authorList>
            <consortium name="DOE Joint Genome Institute"/>
            <person name="Kuo A."/>
            <person name="Miyauchi S."/>
            <person name="Kiss E."/>
            <person name="Drula E."/>
            <person name="Kohler A."/>
            <person name="Sanchez-Garcia M."/>
            <person name="Andreopoulos B."/>
            <person name="Barry K.W."/>
            <person name="Bonito G."/>
            <person name="Buee M."/>
            <person name="Carver A."/>
            <person name="Chen C."/>
            <person name="Cichocki N."/>
            <person name="Clum A."/>
            <person name="Culley D."/>
            <person name="Crous P.W."/>
            <person name="Fauchery L."/>
            <person name="Girlanda M."/>
            <person name="Hayes R."/>
            <person name="Keri Z."/>
            <person name="LaButti K."/>
            <person name="Lipzen A."/>
            <person name="Lombard V."/>
            <person name="Magnuson J."/>
            <person name="Maillard F."/>
            <person name="Morin E."/>
            <person name="Murat C."/>
            <person name="Nolan M."/>
            <person name="Ohm R."/>
            <person name="Pangilinan J."/>
            <person name="Pereira M."/>
            <person name="Perotto S."/>
            <person name="Peter M."/>
            <person name="Riley R."/>
            <person name="Sitrit Y."/>
            <person name="Stielow B."/>
            <person name="Szollosi G."/>
            <person name="Zifcakova L."/>
            <person name="Stursova M."/>
            <person name="Spatafora J.W."/>
            <person name="Tedersoo L."/>
            <person name="Vaario L.-M."/>
            <person name="Yamada A."/>
            <person name="Yan M."/>
            <person name="Wang P."/>
            <person name="Xu J."/>
            <person name="Bruns T."/>
            <person name="Baldrian P."/>
            <person name="Vilgalys R."/>
            <person name="Henrissat B."/>
            <person name="Grigoriev I.V."/>
            <person name="Hibbett D."/>
            <person name="Nagy L.G."/>
            <person name="Martin F.M."/>
        </authorList>
    </citation>
    <scope>NUCLEOTIDE SEQUENCE</scope>
    <source>
        <strain evidence="2">Prilba</strain>
    </source>
</reference>